<dbReference type="Gene3D" id="2.20.28.20">
    <property type="entry name" value="Methionyl-tRNA synthetase, Zn-domain"/>
    <property type="match status" value="1"/>
</dbReference>
<reference evidence="15 16" key="1">
    <citation type="submission" date="2023-04" db="EMBL/GenBank/DDBJ databases">
        <title>Genome of Basidiobolus ranarum AG-B5.</title>
        <authorList>
            <person name="Stajich J.E."/>
            <person name="Carter-House D."/>
            <person name="Gryganskyi A."/>
        </authorList>
    </citation>
    <scope>NUCLEOTIDE SEQUENCE [LARGE SCALE GENOMIC DNA]</scope>
    <source>
        <strain evidence="15 16">AG-B5</strain>
    </source>
</reference>
<dbReference type="PANTHER" id="PTHR45765">
    <property type="entry name" value="METHIONINE--TRNA LIGASE"/>
    <property type="match status" value="1"/>
</dbReference>
<dbReference type="InterPro" id="IPR015413">
    <property type="entry name" value="Methionyl/Leucyl_tRNA_Synth"/>
</dbReference>
<dbReference type="Proteomes" id="UP001479436">
    <property type="component" value="Unassembled WGS sequence"/>
</dbReference>
<keyword evidence="6 11" id="KW-0067">ATP-binding</keyword>
<evidence type="ECO:0000313" key="15">
    <source>
        <dbReference type="EMBL" id="KAK9729635.1"/>
    </source>
</evidence>
<dbReference type="HAMAP" id="MF_00098">
    <property type="entry name" value="Met_tRNA_synth_type1"/>
    <property type="match status" value="1"/>
</dbReference>
<dbReference type="PANTHER" id="PTHR45765:SF1">
    <property type="entry name" value="METHIONINE--TRNA LIGASE, CYTOPLASMIC"/>
    <property type="match status" value="1"/>
</dbReference>
<dbReference type="InterPro" id="IPR009080">
    <property type="entry name" value="tRNAsynth_Ia_anticodon-bd"/>
</dbReference>
<keyword evidence="4 11" id="KW-0436">Ligase</keyword>
<dbReference type="CDD" id="cd00814">
    <property type="entry name" value="MetRS_core"/>
    <property type="match status" value="1"/>
</dbReference>
<dbReference type="PROSITE" id="PS00178">
    <property type="entry name" value="AA_TRNA_LIGASE_I"/>
    <property type="match status" value="1"/>
</dbReference>
<dbReference type="InterPro" id="IPR023458">
    <property type="entry name" value="Met-tRNA_ligase_1"/>
</dbReference>
<keyword evidence="5 11" id="KW-0547">Nucleotide-binding</keyword>
<dbReference type="InterPro" id="IPR001412">
    <property type="entry name" value="aa-tRNA-synth_I_CS"/>
</dbReference>
<dbReference type="NCBIfam" id="TIGR00398">
    <property type="entry name" value="metG"/>
    <property type="match status" value="1"/>
</dbReference>
<accession>A0ABR2WBP2</accession>
<proteinExistence type="inferred from homology"/>
<dbReference type="Gene3D" id="3.40.50.620">
    <property type="entry name" value="HUPs"/>
    <property type="match status" value="1"/>
</dbReference>
<dbReference type="GO" id="GO:0004825">
    <property type="term" value="F:methionine-tRNA ligase activity"/>
    <property type="evidence" value="ECO:0007669"/>
    <property type="project" value="UniProtKB-EC"/>
</dbReference>
<evidence type="ECO:0000256" key="5">
    <source>
        <dbReference type="ARBA" id="ARBA00022741"/>
    </source>
</evidence>
<organism evidence="15 16">
    <name type="scientific">Basidiobolus ranarum</name>
    <dbReference type="NCBI Taxonomy" id="34480"/>
    <lineage>
        <taxon>Eukaryota</taxon>
        <taxon>Fungi</taxon>
        <taxon>Fungi incertae sedis</taxon>
        <taxon>Zoopagomycota</taxon>
        <taxon>Entomophthoromycotina</taxon>
        <taxon>Basidiobolomycetes</taxon>
        <taxon>Basidiobolales</taxon>
        <taxon>Basidiobolaceae</taxon>
        <taxon>Basidiobolus</taxon>
    </lineage>
</organism>
<keyword evidence="16" id="KW-1185">Reference proteome</keyword>
<evidence type="ECO:0000256" key="11">
    <source>
        <dbReference type="RuleBase" id="RU363039"/>
    </source>
</evidence>
<evidence type="ECO:0000256" key="3">
    <source>
        <dbReference type="ARBA" id="ARBA00012838"/>
    </source>
</evidence>
<keyword evidence="8 11" id="KW-0030">Aminoacyl-tRNA synthetase</keyword>
<dbReference type="InterPro" id="IPR014758">
    <property type="entry name" value="Met-tRNA_synth"/>
</dbReference>
<evidence type="ECO:0000256" key="8">
    <source>
        <dbReference type="ARBA" id="ARBA00023146"/>
    </source>
</evidence>
<dbReference type="NCBIfam" id="NF001100">
    <property type="entry name" value="PRK00133.1"/>
    <property type="match status" value="1"/>
</dbReference>
<dbReference type="EC" id="6.1.1.10" evidence="3"/>
<name>A0ABR2WBP2_9FUNG</name>
<comment type="caution">
    <text evidence="15">The sequence shown here is derived from an EMBL/GenBank/DDBJ whole genome shotgun (WGS) entry which is preliminary data.</text>
</comment>
<evidence type="ECO:0000256" key="9">
    <source>
        <dbReference type="ARBA" id="ARBA00030904"/>
    </source>
</evidence>
<dbReference type="Pfam" id="PF09334">
    <property type="entry name" value="tRNA-synt_1g"/>
    <property type="match status" value="1"/>
</dbReference>
<evidence type="ECO:0000313" key="16">
    <source>
        <dbReference type="Proteomes" id="UP001479436"/>
    </source>
</evidence>
<comment type="subcellular location">
    <subcellularLocation>
        <location evidence="1">Cytoplasm</location>
    </subcellularLocation>
</comment>
<evidence type="ECO:0000256" key="2">
    <source>
        <dbReference type="ARBA" id="ARBA00005594"/>
    </source>
</evidence>
<dbReference type="Gene3D" id="1.10.730.10">
    <property type="entry name" value="Isoleucyl-tRNA Synthetase, Domain 1"/>
    <property type="match status" value="1"/>
</dbReference>
<comment type="similarity">
    <text evidence="2 11">Belongs to the class-I aminoacyl-tRNA synthetase family.</text>
</comment>
<feature type="domain" description="Methionyl/Leucyl tRNA synthetase" evidence="13">
    <location>
        <begin position="43"/>
        <end position="434"/>
    </location>
</feature>
<evidence type="ECO:0000256" key="7">
    <source>
        <dbReference type="ARBA" id="ARBA00022917"/>
    </source>
</evidence>
<evidence type="ECO:0000256" key="6">
    <source>
        <dbReference type="ARBA" id="ARBA00022840"/>
    </source>
</evidence>
<evidence type="ECO:0000259" key="14">
    <source>
        <dbReference type="Pfam" id="PF19303"/>
    </source>
</evidence>
<evidence type="ECO:0000256" key="10">
    <source>
        <dbReference type="ARBA" id="ARBA00047364"/>
    </source>
</evidence>
<feature type="compositionally biased region" description="Basic and acidic residues" evidence="12">
    <location>
        <begin position="610"/>
        <end position="646"/>
    </location>
</feature>
<comment type="catalytic activity">
    <reaction evidence="10">
        <text>tRNA(Met) + L-methionine + ATP = L-methionyl-tRNA(Met) + AMP + diphosphate</text>
        <dbReference type="Rhea" id="RHEA:13481"/>
        <dbReference type="Rhea" id="RHEA-COMP:9667"/>
        <dbReference type="Rhea" id="RHEA-COMP:9698"/>
        <dbReference type="ChEBI" id="CHEBI:30616"/>
        <dbReference type="ChEBI" id="CHEBI:33019"/>
        <dbReference type="ChEBI" id="CHEBI:57844"/>
        <dbReference type="ChEBI" id="CHEBI:78442"/>
        <dbReference type="ChEBI" id="CHEBI:78530"/>
        <dbReference type="ChEBI" id="CHEBI:456215"/>
        <dbReference type="EC" id="6.1.1.10"/>
    </reaction>
</comment>
<feature type="domain" description="Methionyl-tRNA synthetase anticodon-binding" evidence="14">
    <location>
        <begin position="452"/>
        <end position="594"/>
    </location>
</feature>
<dbReference type="InterPro" id="IPR014729">
    <property type="entry name" value="Rossmann-like_a/b/a_fold"/>
</dbReference>
<evidence type="ECO:0000256" key="12">
    <source>
        <dbReference type="SAM" id="MobiDB-lite"/>
    </source>
</evidence>
<evidence type="ECO:0000259" key="13">
    <source>
        <dbReference type="Pfam" id="PF09334"/>
    </source>
</evidence>
<evidence type="ECO:0000256" key="4">
    <source>
        <dbReference type="ARBA" id="ARBA00022598"/>
    </source>
</evidence>
<dbReference type="CDD" id="cd07957">
    <property type="entry name" value="Anticodon_Ia_Met"/>
    <property type="match status" value="1"/>
</dbReference>
<dbReference type="EMBL" id="JASJQH010006878">
    <property type="protein sequence ID" value="KAK9729635.1"/>
    <property type="molecule type" value="Genomic_DNA"/>
</dbReference>
<dbReference type="InterPro" id="IPR033911">
    <property type="entry name" value="MetRS_core"/>
</dbReference>
<evidence type="ECO:0000256" key="1">
    <source>
        <dbReference type="ARBA" id="ARBA00004496"/>
    </source>
</evidence>
<dbReference type="Pfam" id="PF19303">
    <property type="entry name" value="Anticodon_3"/>
    <property type="match status" value="1"/>
</dbReference>
<sequence length="646" mass="73642">MSATAEKVERPVANEANRKVREGVALNLSTDDVKLPVKGERNILVTSALPYVNNVPHLGNIIGAVLSADVFARYTRSRGYNVLYVCGTDEYGTATETKALEEGVSCQELCDKYNALHAQVYEWFGIDFDYFGRTTTKQQTEIGQDIFLKLQKNGYLIEDSMTQLYCEKCERFLADRYVEGTCPKCRYVDARGDQCDQCQQLLNATELISPRCKLDGNAPITRDSTHMFLDLPKLQPKCEEFVRESSQTGHWANNGKIITQSWLKEGLKVRCITRDLKWGTPVPLEHMKDKVFYVWFDAPIGYPSITANYTSEWEKWWKNPEDVKLYQFMGKDNIPFHTVIFPCSLIGTNDPWTMLHHISTTEYLNYENGKFSKSRNVGVFGNNVMETGIPVSVWRYYLLSNRPETNDSVFTWKDFIIRNNSELLANVGNFCNRVIKFVDSAKYNGVLPPFSLEGDNEKQLIEDVNKLLDSYIDALENVKLRSGLEIAMKISQRGNQYLQESKLDNSLYDNERPQCDTLITVAVNLIYLLSAVFYPYMPTTSESICRQLNAPIPRIPETFQINILEGHVMGKPEYLFKRIDGKMEEVFKQKYGGGAKEEPAKKKKSKKSKKTEAKPQVEGDKAEAKPQAESEKAEPKVESDKTTETA</sequence>
<gene>
    <name evidence="15" type="primary">MES1_1</name>
    <name evidence="15" type="ORF">K7432_000153</name>
</gene>
<feature type="region of interest" description="Disordered" evidence="12">
    <location>
        <begin position="590"/>
        <end position="646"/>
    </location>
</feature>
<dbReference type="SUPFAM" id="SSF47323">
    <property type="entry name" value="Anticodon-binding domain of a subclass of class I aminoacyl-tRNA synthetases"/>
    <property type="match status" value="1"/>
</dbReference>
<dbReference type="PRINTS" id="PR01041">
    <property type="entry name" value="TRNASYNTHMET"/>
</dbReference>
<dbReference type="SUPFAM" id="SSF52374">
    <property type="entry name" value="Nucleotidylyl transferase"/>
    <property type="match status" value="1"/>
</dbReference>
<dbReference type="InterPro" id="IPR041872">
    <property type="entry name" value="Anticodon_Met"/>
</dbReference>
<keyword evidence="7 11" id="KW-0648">Protein biosynthesis</keyword>
<protein>
    <recommendedName>
        <fullName evidence="3">methionine--tRNA ligase</fullName>
        <ecNumber evidence="3">6.1.1.10</ecNumber>
    </recommendedName>
    <alternativeName>
        <fullName evidence="9">Methionyl-tRNA synthetase</fullName>
    </alternativeName>
</protein>
<dbReference type="InterPro" id="IPR029038">
    <property type="entry name" value="MetRS_Zn"/>
</dbReference>
<dbReference type="SUPFAM" id="SSF57770">
    <property type="entry name" value="Methionyl-tRNA synthetase (MetRS), Zn-domain"/>
    <property type="match status" value="1"/>
</dbReference>